<dbReference type="AlphaFoldDB" id="A0A8T1WI01"/>
<accession>A0A8T1WI01</accession>
<gene>
    <name evidence="2" type="ORF">PHYPSEUDO_001871</name>
</gene>
<dbReference type="EMBL" id="JAGDFM010000013">
    <property type="protein sequence ID" value="KAG7392148.1"/>
    <property type="molecule type" value="Genomic_DNA"/>
</dbReference>
<dbReference type="OrthoDB" id="125510at2759"/>
<comment type="caution">
    <text evidence="2">The sequence shown here is derived from an EMBL/GenBank/DDBJ whole genome shotgun (WGS) entry which is preliminary data.</text>
</comment>
<evidence type="ECO:0000256" key="1">
    <source>
        <dbReference type="SAM" id="MobiDB-lite"/>
    </source>
</evidence>
<reference evidence="2" key="1">
    <citation type="submission" date="2021-02" db="EMBL/GenBank/DDBJ databases">
        <authorList>
            <person name="Palmer J.M."/>
        </authorList>
    </citation>
    <scope>NUCLEOTIDE SEQUENCE</scope>
    <source>
        <strain evidence="2">SCRP734</strain>
    </source>
</reference>
<feature type="region of interest" description="Disordered" evidence="1">
    <location>
        <begin position="121"/>
        <end position="160"/>
    </location>
</feature>
<evidence type="ECO:0000313" key="2">
    <source>
        <dbReference type="EMBL" id="KAG7392148.1"/>
    </source>
</evidence>
<name>A0A8T1WI01_9STRA</name>
<feature type="region of interest" description="Disordered" evidence="1">
    <location>
        <begin position="1"/>
        <end position="25"/>
    </location>
</feature>
<feature type="region of interest" description="Disordered" evidence="1">
    <location>
        <begin position="93"/>
        <end position="112"/>
    </location>
</feature>
<feature type="region of interest" description="Disordered" evidence="1">
    <location>
        <begin position="47"/>
        <end position="72"/>
    </location>
</feature>
<sequence length="200" mass="21420">MPTTSSSSDAETVLGEDSPLSPCVWMHTGEGRRQLLEQETAVLSTALQTSAARQAGPGADSGSGLQAPRRELLLSPASQLNVLSQISELADAQPRQLAARPQSPTRQVQRAHVWAPAVETAGRRKNLARPAASAMPKAKKQKKTAAAAAQKQPARSQAERLAADMLDWETCSEGALFVLGADEEEDQWVYEDISDSDFEA</sequence>
<organism evidence="2 3">
    <name type="scientific">Phytophthora pseudosyringae</name>
    <dbReference type="NCBI Taxonomy" id="221518"/>
    <lineage>
        <taxon>Eukaryota</taxon>
        <taxon>Sar</taxon>
        <taxon>Stramenopiles</taxon>
        <taxon>Oomycota</taxon>
        <taxon>Peronosporomycetes</taxon>
        <taxon>Peronosporales</taxon>
        <taxon>Peronosporaceae</taxon>
        <taxon>Phytophthora</taxon>
    </lineage>
</organism>
<evidence type="ECO:0000313" key="3">
    <source>
        <dbReference type="Proteomes" id="UP000694044"/>
    </source>
</evidence>
<keyword evidence="3" id="KW-1185">Reference proteome</keyword>
<protein>
    <submittedName>
        <fullName evidence="2">Uncharacterized protein</fullName>
    </submittedName>
</protein>
<proteinExistence type="predicted"/>
<feature type="compositionally biased region" description="Polar residues" evidence="1">
    <location>
        <begin position="1"/>
        <end position="10"/>
    </location>
</feature>
<feature type="compositionally biased region" description="Low complexity" evidence="1">
    <location>
        <begin position="144"/>
        <end position="156"/>
    </location>
</feature>
<dbReference type="Proteomes" id="UP000694044">
    <property type="component" value="Unassembled WGS sequence"/>
</dbReference>